<comment type="caution">
    <text evidence="9">The sequence shown here is derived from an EMBL/GenBank/DDBJ whole genome shotgun (WGS) entry which is preliminary data.</text>
</comment>
<keyword evidence="4" id="KW-0145">Chemotaxis</keyword>
<dbReference type="InterPro" id="IPR036097">
    <property type="entry name" value="HisK_dim/P_sf"/>
</dbReference>
<dbReference type="InterPro" id="IPR004105">
    <property type="entry name" value="CheA-like_dim"/>
</dbReference>
<dbReference type="PANTHER" id="PTHR43395">
    <property type="entry name" value="SENSOR HISTIDINE KINASE CHEA"/>
    <property type="match status" value="1"/>
</dbReference>
<evidence type="ECO:0000256" key="2">
    <source>
        <dbReference type="ARBA" id="ARBA00012438"/>
    </source>
</evidence>
<dbReference type="CDD" id="cd16916">
    <property type="entry name" value="HATPase_CheA-like"/>
    <property type="match status" value="1"/>
</dbReference>
<evidence type="ECO:0000256" key="7">
    <source>
        <dbReference type="ARBA" id="ARBA00022777"/>
    </source>
</evidence>
<dbReference type="AlphaFoldDB" id="X0V8E4"/>
<evidence type="ECO:0000256" key="1">
    <source>
        <dbReference type="ARBA" id="ARBA00000085"/>
    </source>
</evidence>
<evidence type="ECO:0000256" key="6">
    <source>
        <dbReference type="ARBA" id="ARBA00022679"/>
    </source>
</evidence>
<dbReference type="PRINTS" id="PR00344">
    <property type="entry name" value="BCTRLSENSOR"/>
</dbReference>
<feature type="non-terminal residue" evidence="9">
    <location>
        <position position="1"/>
    </location>
</feature>
<dbReference type="GO" id="GO:0005737">
    <property type="term" value="C:cytoplasm"/>
    <property type="evidence" value="ECO:0007669"/>
    <property type="project" value="InterPro"/>
</dbReference>
<evidence type="ECO:0000259" key="8">
    <source>
        <dbReference type="PROSITE" id="PS50109"/>
    </source>
</evidence>
<dbReference type="SMART" id="SM00387">
    <property type="entry name" value="HATPase_c"/>
    <property type="match status" value="1"/>
</dbReference>
<dbReference type="EMBL" id="BARS01020466">
    <property type="protein sequence ID" value="GAG07622.1"/>
    <property type="molecule type" value="Genomic_DNA"/>
</dbReference>
<dbReference type="EC" id="2.7.13.3" evidence="2"/>
<dbReference type="SUPFAM" id="SSF47384">
    <property type="entry name" value="Homodimeric domain of signal transducing histidine kinase"/>
    <property type="match status" value="1"/>
</dbReference>
<dbReference type="InterPro" id="IPR004358">
    <property type="entry name" value="Sig_transdc_His_kin-like_C"/>
</dbReference>
<keyword evidence="6" id="KW-0808">Transferase</keyword>
<protein>
    <recommendedName>
        <fullName evidence="3">Chemotaxis protein CheA</fullName>
        <ecNumber evidence="2">2.7.13.3</ecNumber>
    </recommendedName>
</protein>
<comment type="catalytic activity">
    <reaction evidence="1">
        <text>ATP + protein L-histidine = ADP + protein N-phospho-L-histidine.</text>
        <dbReference type="EC" id="2.7.13.3"/>
    </reaction>
</comment>
<dbReference type="GO" id="GO:0000155">
    <property type="term" value="F:phosphorelay sensor kinase activity"/>
    <property type="evidence" value="ECO:0007669"/>
    <property type="project" value="InterPro"/>
</dbReference>
<evidence type="ECO:0000256" key="3">
    <source>
        <dbReference type="ARBA" id="ARBA00021495"/>
    </source>
</evidence>
<dbReference type="InterPro" id="IPR005467">
    <property type="entry name" value="His_kinase_dom"/>
</dbReference>
<dbReference type="SMART" id="SM01231">
    <property type="entry name" value="H-kinase_dim"/>
    <property type="match status" value="1"/>
</dbReference>
<dbReference type="Gene3D" id="1.10.287.560">
    <property type="entry name" value="Histidine kinase CheA-like, homodimeric domain"/>
    <property type="match status" value="1"/>
</dbReference>
<dbReference type="SUPFAM" id="SSF55874">
    <property type="entry name" value="ATPase domain of HSP90 chaperone/DNA topoisomerase II/histidine kinase"/>
    <property type="match status" value="1"/>
</dbReference>
<dbReference type="InterPro" id="IPR036890">
    <property type="entry name" value="HATPase_C_sf"/>
</dbReference>
<keyword evidence="7" id="KW-0418">Kinase</keyword>
<accession>X0V8E4</accession>
<dbReference type="PROSITE" id="PS50109">
    <property type="entry name" value="HIS_KIN"/>
    <property type="match status" value="1"/>
</dbReference>
<dbReference type="InterPro" id="IPR051315">
    <property type="entry name" value="Bact_Chemotaxis_CheA"/>
</dbReference>
<keyword evidence="5" id="KW-0597">Phosphoprotein</keyword>
<organism evidence="9">
    <name type="scientific">marine sediment metagenome</name>
    <dbReference type="NCBI Taxonomy" id="412755"/>
    <lineage>
        <taxon>unclassified sequences</taxon>
        <taxon>metagenomes</taxon>
        <taxon>ecological metagenomes</taxon>
    </lineage>
</organism>
<evidence type="ECO:0000313" key="9">
    <source>
        <dbReference type="EMBL" id="GAG07622.1"/>
    </source>
</evidence>
<proteinExistence type="predicted"/>
<dbReference type="PANTHER" id="PTHR43395:SF10">
    <property type="entry name" value="CHEMOTAXIS PROTEIN CHEA"/>
    <property type="match status" value="1"/>
</dbReference>
<name>X0V8E4_9ZZZZ</name>
<sequence>QNSPFDKKSHPANTLDATIRVDVQLLDTIVDLVGELVLARNQLRTTVTDEPSLLDAVNRIHTVTGELQEVAMKTRMASIEQLFNKFPRIVRDVATACGKEVSLHVDGADTELDRTLIEKIRDPLTHLIRNAIDHGIEPVHTRRAANKPSSGQISLRAFQESGQVTIEVSDDGAGISVDAVRKKAVESGLVKNDAAHDMSDERIFQFIFEPGFSTAHAVTNISGRGVGMDVVRTNIESIGGTIDISSQRGIGTVVRVRIPLTLAIIPALIVSSG</sequence>
<dbReference type="Gene3D" id="3.30.565.10">
    <property type="entry name" value="Histidine kinase-like ATPase, C-terminal domain"/>
    <property type="match status" value="1"/>
</dbReference>
<feature type="domain" description="Histidine kinase" evidence="8">
    <location>
        <begin position="7"/>
        <end position="262"/>
    </location>
</feature>
<dbReference type="Pfam" id="PF02895">
    <property type="entry name" value="H-kinase_dim"/>
    <property type="match status" value="1"/>
</dbReference>
<evidence type="ECO:0000256" key="5">
    <source>
        <dbReference type="ARBA" id="ARBA00022553"/>
    </source>
</evidence>
<evidence type="ECO:0000256" key="4">
    <source>
        <dbReference type="ARBA" id="ARBA00022500"/>
    </source>
</evidence>
<feature type="non-terminal residue" evidence="9">
    <location>
        <position position="273"/>
    </location>
</feature>
<dbReference type="FunFam" id="3.30.565.10:FF:000016">
    <property type="entry name" value="Chemotaxis protein CheA, putative"/>
    <property type="match status" value="1"/>
</dbReference>
<dbReference type="InterPro" id="IPR003594">
    <property type="entry name" value="HATPase_dom"/>
</dbReference>
<dbReference type="Pfam" id="PF02518">
    <property type="entry name" value="HATPase_c"/>
    <property type="match status" value="1"/>
</dbReference>
<reference evidence="9" key="1">
    <citation type="journal article" date="2014" name="Front. Microbiol.">
        <title>High frequency of phylogenetically diverse reductive dehalogenase-homologous genes in deep subseafloor sedimentary metagenomes.</title>
        <authorList>
            <person name="Kawai M."/>
            <person name="Futagami T."/>
            <person name="Toyoda A."/>
            <person name="Takaki Y."/>
            <person name="Nishi S."/>
            <person name="Hori S."/>
            <person name="Arai W."/>
            <person name="Tsubouchi T."/>
            <person name="Morono Y."/>
            <person name="Uchiyama I."/>
            <person name="Ito T."/>
            <person name="Fujiyama A."/>
            <person name="Inagaki F."/>
            <person name="Takami H."/>
        </authorList>
    </citation>
    <scope>NUCLEOTIDE SEQUENCE</scope>
    <source>
        <strain evidence="9">Expedition CK06-06</strain>
    </source>
</reference>
<dbReference type="InterPro" id="IPR037006">
    <property type="entry name" value="CheA-like_homodim_sf"/>
</dbReference>
<gene>
    <name evidence="9" type="ORF">S01H1_33000</name>
</gene>
<dbReference type="GO" id="GO:0006935">
    <property type="term" value="P:chemotaxis"/>
    <property type="evidence" value="ECO:0007669"/>
    <property type="project" value="UniProtKB-KW"/>
</dbReference>